<dbReference type="InterPro" id="IPR028098">
    <property type="entry name" value="Glyco_trans_4-like_N"/>
</dbReference>
<feature type="non-terminal residue" evidence="2">
    <location>
        <position position="132"/>
    </location>
</feature>
<organism evidence="2">
    <name type="scientific">marine metagenome</name>
    <dbReference type="NCBI Taxonomy" id="408172"/>
    <lineage>
        <taxon>unclassified sequences</taxon>
        <taxon>metagenomes</taxon>
        <taxon>ecological metagenomes</taxon>
    </lineage>
</organism>
<name>A0A383D1M8_9ZZZZ</name>
<evidence type="ECO:0000313" key="2">
    <source>
        <dbReference type="EMBL" id="SVE38457.1"/>
    </source>
</evidence>
<protein>
    <recommendedName>
        <fullName evidence="1">Glycosyltransferase subfamily 4-like N-terminal domain-containing protein</fullName>
    </recommendedName>
</protein>
<gene>
    <name evidence="2" type="ORF">METZ01_LOCUS491311</name>
</gene>
<accession>A0A383D1M8</accession>
<reference evidence="2" key="1">
    <citation type="submission" date="2018-05" db="EMBL/GenBank/DDBJ databases">
        <authorList>
            <person name="Lanie J.A."/>
            <person name="Ng W.-L."/>
            <person name="Kazmierczak K.M."/>
            <person name="Andrzejewski T.M."/>
            <person name="Davidsen T.M."/>
            <person name="Wayne K.J."/>
            <person name="Tettelin H."/>
            <person name="Glass J.I."/>
            <person name="Rusch D."/>
            <person name="Podicherti R."/>
            <person name="Tsui H.-C.T."/>
            <person name="Winkler M.E."/>
        </authorList>
    </citation>
    <scope>NUCLEOTIDE SEQUENCE</scope>
</reference>
<feature type="domain" description="Glycosyltransferase subfamily 4-like N-terminal" evidence="1">
    <location>
        <begin position="46"/>
        <end position="126"/>
    </location>
</feature>
<dbReference type="SUPFAM" id="SSF53756">
    <property type="entry name" value="UDP-Glycosyltransferase/glycogen phosphorylase"/>
    <property type="match status" value="1"/>
</dbReference>
<dbReference type="EMBL" id="UINC01213600">
    <property type="protein sequence ID" value="SVE38457.1"/>
    <property type="molecule type" value="Genomic_DNA"/>
</dbReference>
<proteinExistence type="predicted"/>
<sequence length="132" mass="14846">MVKALQAGDKNEVCVIADIHDGYERGHYAEIMKEWGLKHIPVEFYRFVNPLKDLKYLLSLRKILRQQNCDMVLNISTKPNLYGSIAARIVGVDRIVCSVWGLGLAFADAKGLKARTLRLIVKTLYRIAAGVS</sequence>
<dbReference type="Pfam" id="PF13477">
    <property type="entry name" value="Glyco_trans_4_2"/>
    <property type="match status" value="1"/>
</dbReference>
<evidence type="ECO:0000259" key="1">
    <source>
        <dbReference type="Pfam" id="PF13477"/>
    </source>
</evidence>
<dbReference type="AlphaFoldDB" id="A0A383D1M8"/>